<dbReference type="OrthoDB" id="197463at2"/>
<keyword evidence="3" id="KW-1185">Reference proteome</keyword>
<dbReference type="PROSITE" id="PS51819">
    <property type="entry name" value="VOC"/>
    <property type="match status" value="1"/>
</dbReference>
<dbReference type="eggNOG" id="COG0346">
    <property type="taxonomic scope" value="Bacteria"/>
</dbReference>
<dbReference type="AlphaFoldDB" id="A0A1H1MZ90"/>
<reference evidence="2 3" key="1">
    <citation type="submission" date="2016-10" db="EMBL/GenBank/DDBJ databases">
        <authorList>
            <person name="de Groot N.N."/>
        </authorList>
    </citation>
    <scope>NUCLEOTIDE SEQUENCE [LARGE SCALE GENOMIC DNA]</scope>
    <source>
        <strain evidence="2 3">DSM 22126</strain>
    </source>
</reference>
<protein>
    <submittedName>
        <fullName evidence="2">Glyoxalase/Bleomycin resistance protein/Dioxygenase superfamily protein</fullName>
    </submittedName>
</protein>
<proteinExistence type="predicted"/>
<sequence>MISVQNATYLVHDQDEALKFFTDALGFVVVQDETSPDGAWRRLVVGPPGGGTGFVLAVAPDGSPCGWQAGEDVAFFLTTDDFAAEHARMVAAGVHFREEPRHEPYGTVAVFEDLYGAPWDLIEPPRPESAPQV</sequence>
<feature type="domain" description="VOC" evidence="1">
    <location>
        <begin position="3"/>
        <end position="124"/>
    </location>
</feature>
<name>A0A1H1MZ90_9CELL</name>
<dbReference type="InterPro" id="IPR004360">
    <property type="entry name" value="Glyas_Fos-R_dOase_dom"/>
</dbReference>
<accession>A0A1H1MZ90</accession>
<dbReference type="PANTHER" id="PTHR36437">
    <property type="entry name" value="GLYOXALASE/BLEOMYCIN RESISTANCE PROTEIN/DIOXYGENASE"/>
    <property type="match status" value="1"/>
</dbReference>
<dbReference type="EMBL" id="LT629776">
    <property type="protein sequence ID" value="SDR91249.1"/>
    <property type="molecule type" value="Genomic_DNA"/>
</dbReference>
<keyword evidence="2" id="KW-0223">Dioxygenase</keyword>
<evidence type="ECO:0000259" key="1">
    <source>
        <dbReference type="PROSITE" id="PS51819"/>
    </source>
</evidence>
<dbReference type="Pfam" id="PF00903">
    <property type="entry name" value="Glyoxalase"/>
    <property type="match status" value="1"/>
</dbReference>
<dbReference type="InterPro" id="IPR037523">
    <property type="entry name" value="VOC_core"/>
</dbReference>
<dbReference type="STRING" id="545619.SAMN04489860_0363"/>
<dbReference type="RefSeq" id="WP_083371364.1">
    <property type="nucleotide sequence ID" value="NZ_LT629776.1"/>
</dbReference>
<gene>
    <name evidence="2" type="ORF">SAMN04489860_0363</name>
</gene>
<dbReference type="Proteomes" id="UP000185663">
    <property type="component" value="Chromosome I"/>
</dbReference>
<dbReference type="SUPFAM" id="SSF54593">
    <property type="entry name" value="Glyoxalase/Bleomycin resistance protein/Dihydroxybiphenyl dioxygenase"/>
    <property type="match status" value="1"/>
</dbReference>
<evidence type="ECO:0000313" key="2">
    <source>
        <dbReference type="EMBL" id="SDR91249.1"/>
    </source>
</evidence>
<dbReference type="GO" id="GO:0051213">
    <property type="term" value="F:dioxygenase activity"/>
    <property type="evidence" value="ECO:0007669"/>
    <property type="project" value="UniProtKB-KW"/>
</dbReference>
<organism evidence="2 3">
    <name type="scientific">Paraoerskovia marina</name>
    <dbReference type="NCBI Taxonomy" id="545619"/>
    <lineage>
        <taxon>Bacteria</taxon>
        <taxon>Bacillati</taxon>
        <taxon>Actinomycetota</taxon>
        <taxon>Actinomycetes</taxon>
        <taxon>Micrococcales</taxon>
        <taxon>Cellulomonadaceae</taxon>
        <taxon>Paraoerskovia</taxon>
    </lineage>
</organism>
<evidence type="ECO:0000313" key="3">
    <source>
        <dbReference type="Proteomes" id="UP000185663"/>
    </source>
</evidence>
<dbReference type="PANTHER" id="PTHR36437:SF2">
    <property type="entry name" value="GLYOXALASE_BLEOMYCIN RESISTANCE PROTEIN_DIOXYGENASE"/>
    <property type="match status" value="1"/>
</dbReference>
<keyword evidence="2" id="KW-0560">Oxidoreductase</keyword>
<dbReference type="InterPro" id="IPR029068">
    <property type="entry name" value="Glyas_Bleomycin-R_OHBP_Dase"/>
</dbReference>
<dbReference type="Gene3D" id="3.10.180.10">
    <property type="entry name" value="2,3-Dihydroxybiphenyl 1,2-Dioxygenase, domain 1"/>
    <property type="match status" value="1"/>
</dbReference>